<evidence type="ECO:0000313" key="3">
    <source>
        <dbReference type="Proteomes" id="UP000017170"/>
    </source>
</evidence>
<protein>
    <recommendedName>
        <fullName evidence="4">Lipoprotein</fullName>
    </recommendedName>
</protein>
<dbReference type="Proteomes" id="UP000017170">
    <property type="component" value="Unassembled WGS sequence"/>
</dbReference>
<gene>
    <name evidence="2" type="ORF">A33I_03190</name>
</gene>
<sequence length="165" mass="18236">MKKIGLFLVVILLAFPAAGCSNNGAVDEGSDEHADHSMMMGDIHEETTSASVLPTFLENHPDSIAQIYERTPHYQELLEHMPCYCGCGESVGHRSTFDCFINERGEDGSIVWDDHGAKCGVCLEIAHASMELYDNGMSEKDIRDLIDEHYKEGYAEPTDTPQPNA</sequence>
<proteinExistence type="predicted"/>
<dbReference type="AlphaFoldDB" id="U6SVP0"/>
<dbReference type="InterPro" id="IPR025673">
    <property type="entry name" value="PCYCGC"/>
</dbReference>
<reference evidence="2 3" key="1">
    <citation type="journal article" date="2013" name="Genome Announc.">
        <title>Genome Sequence of the Extreme Obligate Alkaliphile Bacillus marmarensis Strain DSM 21297.</title>
        <authorList>
            <person name="Wernick D.G."/>
            <person name="Choi K.Y."/>
            <person name="Tat C.A."/>
            <person name="Lafontaine Rivera J.G."/>
            <person name="Liao J.C."/>
        </authorList>
    </citation>
    <scope>NUCLEOTIDE SEQUENCE [LARGE SCALE GENOMIC DNA]</scope>
    <source>
        <strain evidence="2 3">DSM 21297</strain>
    </source>
</reference>
<evidence type="ECO:0000256" key="1">
    <source>
        <dbReference type="SAM" id="SignalP"/>
    </source>
</evidence>
<dbReference type="PATRIC" id="fig|1188261.3.peg.48"/>
<evidence type="ECO:0008006" key="4">
    <source>
        <dbReference type="Google" id="ProtNLM"/>
    </source>
</evidence>
<dbReference type="Pfam" id="PF13798">
    <property type="entry name" value="PCYCGC"/>
    <property type="match status" value="1"/>
</dbReference>
<keyword evidence="1" id="KW-0732">Signal</keyword>
<name>U6SVP0_9BACI</name>
<keyword evidence="3" id="KW-1185">Reference proteome</keyword>
<feature type="signal peptide" evidence="1">
    <location>
        <begin position="1"/>
        <end position="19"/>
    </location>
</feature>
<dbReference type="RefSeq" id="WP_022626477.1">
    <property type="nucleotide sequence ID" value="NZ_ATAE01000003.1"/>
</dbReference>
<evidence type="ECO:0000313" key="2">
    <source>
        <dbReference type="EMBL" id="ERN54955.1"/>
    </source>
</evidence>
<feature type="chain" id="PRO_5039668132" description="Lipoprotein" evidence="1">
    <location>
        <begin position="20"/>
        <end position="165"/>
    </location>
</feature>
<organism evidence="2 3">
    <name type="scientific">Alkalihalophilus marmarensis DSM 21297</name>
    <dbReference type="NCBI Taxonomy" id="1188261"/>
    <lineage>
        <taxon>Bacteria</taxon>
        <taxon>Bacillati</taxon>
        <taxon>Bacillota</taxon>
        <taxon>Bacilli</taxon>
        <taxon>Bacillales</taxon>
        <taxon>Bacillaceae</taxon>
        <taxon>Alkalihalophilus</taxon>
    </lineage>
</organism>
<comment type="caution">
    <text evidence="2">The sequence shown here is derived from an EMBL/GenBank/DDBJ whole genome shotgun (WGS) entry which is preliminary data.</text>
</comment>
<accession>U6SVP0</accession>
<dbReference type="EMBL" id="ATAE01000003">
    <property type="protein sequence ID" value="ERN54955.1"/>
    <property type="molecule type" value="Genomic_DNA"/>
</dbReference>